<reference evidence="1" key="1">
    <citation type="journal article" date="2021" name="Proc. Natl. Acad. Sci. U.S.A.">
        <title>A Catalog of Tens of Thousands of Viruses from Human Metagenomes Reveals Hidden Associations with Chronic Diseases.</title>
        <authorList>
            <person name="Tisza M.J."/>
            <person name="Buck C.B."/>
        </authorList>
    </citation>
    <scope>NUCLEOTIDE SEQUENCE</scope>
    <source>
        <strain evidence="1">CtKm44</strain>
    </source>
</reference>
<protein>
    <submittedName>
        <fullName evidence="1">Uncharacterized protein</fullName>
    </submittedName>
</protein>
<accession>A0A8S5LU66</accession>
<organism evidence="1">
    <name type="scientific">Siphoviridae sp. ctKm44</name>
    <dbReference type="NCBI Taxonomy" id="2826245"/>
    <lineage>
        <taxon>Viruses</taxon>
        <taxon>Duplodnaviria</taxon>
        <taxon>Heunggongvirae</taxon>
        <taxon>Uroviricota</taxon>
        <taxon>Caudoviricetes</taxon>
    </lineage>
</organism>
<proteinExistence type="predicted"/>
<evidence type="ECO:0000313" key="1">
    <source>
        <dbReference type="EMBL" id="DAD73375.1"/>
    </source>
</evidence>
<sequence>MRERRGCRTDLILTKIEFDDYIVTSIKKLPLKELFFIDDWYIDRLITNWRRTYLDSEYRKYIAGLLTVPKESMMLDIDLLLWFVVRKMVDELIVSLAEGFYYDEMESVIGEKIHFEPFNHHKDAKVDDHKIRYFLDVLDTVYDRVDKGQDTLSWIREVVDPNYLF</sequence>
<dbReference type="EMBL" id="BK014735">
    <property type="protein sequence ID" value="DAD73375.1"/>
    <property type="molecule type" value="Genomic_DNA"/>
</dbReference>
<name>A0A8S5LU66_9CAUD</name>